<feature type="transmembrane region" description="Helical" evidence="12">
    <location>
        <begin position="53"/>
        <end position="72"/>
    </location>
</feature>
<evidence type="ECO:0000313" key="13">
    <source>
        <dbReference type="EMBL" id="CAB4943200.1"/>
    </source>
</evidence>
<proteinExistence type="inferred from homology"/>
<gene>
    <name evidence="13" type="ORF">UFOPK3774_00759</name>
</gene>
<dbReference type="EMBL" id="CAFBNG010000142">
    <property type="protein sequence ID" value="CAB4943200.1"/>
    <property type="molecule type" value="Genomic_DNA"/>
</dbReference>
<sequence length="286" mass="30757">MTMELSYLQAAITGFVQGITELFPISSLGHAVLVPAWIGGSWKDFTTDPQSPYLTITIALHLASAIALFLFFRKRWFSLIGSGLNSLRGKRSETGGVFWMIVVATIPVGALGFLFEHKFQDLFAKPIASALFLTINGCILIFAERMSRRGAPSNEDEIHEYSERIGLKSAVAIGFAQSLALFAGISRFGISMSAGLVRGLSHSSASDFAFLLALPVILGASVAKVPELFTSANSHLAGPIILGCAISGVATYASVAFLVKWFKTNTLYPFAIYCLFLGVASLIRFA</sequence>
<keyword evidence="5" id="KW-1003">Cell membrane</keyword>
<keyword evidence="8 12" id="KW-1133">Transmembrane helix</keyword>
<evidence type="ECO:0000256" key="2">
    <source>
        <dbReference type="ARBA" id="ARBA00010621"/>
    </source>
</evidence>
<comment type="similarity">
    <text evidence="2">Belongs to the UppP family.</text>
</comment>
<evidence type="ECO:0000256" key="5">
    <source>
        <dbReference type="ARBA" id="ARBA00022475"/>
    </source>
</evidence>
<comment type="subcellular location">
    <subcellularLocation>
        <location evidence="1">Cell membrane</location>
        <topology evidence="1">Multi-pass membrane protein</topology>
    </subcellularLocation>
</comment>
<evidence type="ECO:0000256" key="10">
    <source>
        <dbReference type="ARBA" id="ARBA00032707"/>
    </source>
</evidence>
<evidence type="ECO:0000256" key="11">
    <source>
        <dbReference type="ARBA" id="ARBA00047594"/>
    </source>
</evidence>
<organism evidence="13">
    <name type="scientific">freshwater metagenome</name>
    <dbReference type="NCBI Taxonomy" id="449393"/>
    <lineage>
        <taxon>unclassified sequences</taxon>
        <taxon>metagenomes</taxon>
        <taxon>ecological metagenomes</taxon>
    </lineage>
</organism>
<keyword evidence="7" id="KW-0378">Hydrolase</keyword>
<evidence type="ECO:0000256" key="3">
    <source>
        <dbReference type="ARBA" id="ARBA00012374"/>
    </source>
</evidence>
<keyword evidence="9 12" id="KW-0472">Membrane</keyword>
<dbReference type="Pfam" id="PF02673">
    <property type="entry name" value="BacA"/>
    <property type="match status" value="1"/>
</dbReference>
<dbReference type="AlphaFoldDB" id="A0A6J7JIA9"/>
<dbReference type="InterPro" id="IPR003824">
    <property type="entry name" value="UppP"/>
</dbReference>
<feature type="transmembrane region" description="Helical" evidence="12">
    <location>
        <begin position="237"/>
        <end position="261"/>
    </location>
</feature>
<protein>
    <recommendedName>
        <fullName evidence="4">Undecaprenyl-diphosphatase</fullName>
        <ecNumber evidence="3">3.6.1.27</ecNumber>
    </recommendedName>
    <alternativeName>
        <fullName evidence="10">Undecaprenyl pyrophosphate phosphatase</fullName>
    </alternativeName>
</protein>
<evidence type="ECO:0000256" key="4">
    <source>
        <dbReference type="ARBA" id="ARBA00021581"/>
    </source>
</evidence>
<dbReference type="GO" id="GO:0050380">
    <property type="term" value="F:undecaprenyl-diphosphatase activity"/>
    <property type="evidence" value="ECO:0007669"/>
    <property type="project" value="UniProtKB-EC"/>
</dbReference>
<dbReference type="EC" id="3.6.1.27" evidence="3"/>
<evidence type="ECO:0000256" key="1">
    <source>
        <dbReference type="ARBA" id="ARBA00004651"/>
    </source>
</evidence>
<feature type="transmembrane region" description="Helical" evidence="12">
    <location>
        <begin position="127"/>
        <end position="144"/>
    </location>
</feature>
<evidence type="ECO:0000256" key="7">
    <source>
        <dbReference type="ARBA" id="ARBA00022801"/>
    </source>
</evidence>
<feature type="transmembrane region" description="Helical" evidence="12">
    <location>
        <begin position="208"/>
        <end position="225"/>
    </location>
</feature>
<evidence type="ECO:0000256" key="9">
    <source>
        <dbReference type="ARBA" id="ARBA00023136"/>
    </source>
</evidence>
<evidence type="ECO:0000256" key="8">
    <source>
        <dbReference type="ARBA" id="ARBA00022989"/>
    </source>
</evidence>
<feature type="transmembrane region" description="Helical" evidence="12">
    <location>
        <begin position="267"/>
        <end position="285"/>
    </location>
</feature>
<feature type="transmembrane region" description="Helical" evidence="12">
    <location>
        <begin position="96"/>
        <end position="115"/>
    </location>
</feature>
<accession>A0A6J7JIA9</accession>
<comment type="catalytic activity">
    <reaction evidence="11">
        <text>di-trans,octa-cis-undecaprenyl diphosphate + H2O = di-trans,octa-cis-undecaprenyl phosphate + phosphate + H(+)</text>
        <dbReference type="Rhea" id="RHEA:28094"/>
        <dbReference type="ChEBI" id="CHEBI:15377"/>
        <dbReference type="ChEBI" id="CHEBI:15378"/>
        <dbReference type="ChEBI" id="CHEBI:43474"/>
        <dbReference type="ChEBI" id="CHEBI:58405"/>
        <dbReference type="ChEBI" id="CHEBI:60392"/>
        <dbReference type="EC" id="3.6.1.27"/>
    </reaction>
</comment>
<dbReference type="PANTHER" id="PTHR30622:SF4">
    <property type="entry name" value="UNDECAPRENYL-DIPHOSPHATASE"/>
    <property type="match status" value="1"/>
</dbReference>
<name>A0A6J7JIA9_9ZZZZ</name>
<reference evidence="13" key="1">
    <citation type="submission" date="2020-05" db="EMBL/GenBank/DDBJ databases">
        <authorList>
            <person name="Chiriac C."/>
            <person name="Salcher M."/>
            <person name="Ghai R."/>
            <person name="Kavagutti S V."/>
        </authorList>
    </citation>
    <scope>NUCLEOTIDE SEQUENCE</scope>
</reference>
<dbReference type="HAMAP" id="MF_01006">
    <property type="entry name" value="Undec_diphosphatase"/>
    <property type="match status" value="1"/>
</dbReference>
<evidence type="ECO:0000256" key="12">
    <source>
        <dbReference type="SAM" id="Phobius"/>
    </source>
</evidence>
<dbReference type="GO" id="GO:0005886">
    <property type="term" value="C:plasma membrane"/>
    <property type="evidence" value="ECO:0007669"/>
    <property type="project" value="UniProtKB-SubCell"/>
</dbReference>
<dbReference type="PANTHER" id="PTHR30622">
    <property type="entry name" value="UNDECAPRENYL-DIPHOSPHATASE"/>
    <property type="match status" value="1"/>
</dbReference>
<keyword evidence="6 12" id="KW-0812">Transmembrane</keyword>
<evidence type="ECO:0000256" key="6">
    <source>
        <dbReference type="ARBA" id="ARBA00022692"/>
    </source>
</evidence>
<feature type="transmembrane region" description="Helical" evidence="12">
    <location>
        <begin position="12"/>
        <end position="33"/>
    </location>
</feature>